<evidence type="ECO:0000256" key="1">
    <source>
        <dbReference type="SAM" id="MobiDB-lite"/>
    </source>
</evidence>
<dbReference type="PANTHER" id="PTHR12166:SF8">
    <property type="entry name" value="CALCIUM-DEPENDENT SECRETION ACTIVATOR"/>
    <property type="match status" value="1"/>
</dbReference>
<proteinExistence type="predicted"/>
<evidence type="ECO:0000313" key="3">
    <source>
        <dbReference type="Proteomes" id="UP001159363"/>
    </source>
</evidence>
<organism evidence="2 3">
    <name type="scientific">Dryococelus australis</name>
    <dbReference type="NCBI Taxonomy" id="614101"/>
    <lineage>
        <taxon>Eukaryota</taxon>
        <taxon>Metazoa</taxon>
        <taxon>Ecdysozoa</taxon>
        <taxon>Arthropoda</taxon>
        <taxon>Hexapoda</taxon>
        <taxon>Insecta</taxon>
        <taxon>Pterygota</taxon>
        <taxon>Neoptera</taxon>
        <taxon>Polyneoptera</taxon>
        <taxon>Phasmatodea</taxon>
        <taxon>Verophasmatodea</taxon>
        <taxon>Anareolatae</taxon>
        <taxon>Phasmatidae</taxon>
        <taxon>Eurycanthinae</taxon>
        <taxon>Dryococelus</taxon>
    </lineage>
</organism>
<feature type="compositionally biased region" description="Low complexity" evidence="1">
    <location>
        <begin position="802"/>
        <end position="811"/>
    </location>
</feature>
<feature type="region of interest" description="Disordered" evidence="1">
    <location>
        <begin position="59"/>
        <end position="119"/>
    </location>
</feature>
<dbReference type="PANTHER" id="PTHR12166">
    <property type="entry name" value="CALCIUM-DEPENDENT SECRETION ACTIVATOR"/>
    <property type="match status" value="1"/>
</dbReference>
<protein>
    <submittedName>
        <fullName evidence="2">Uncharacterized protein</fullName>
    </submittedName>
</protein>
<feature type="compositionally biased region" description="Polar residues" evidence="1">
    <location>
        <begin position="293"/>
        <end position="311"/>
    </location>
</feature>
<feature type="region of interest" description="Disordered" evidence="1">
    <location>
        <begin position="269"/>
        <end position="314"/>
    </location>
</feature>
<feature type="compositionally biased region" description="Basic and acidic residues" evidence="1">
    <location>
        <begin position="83"/>
        <end position="97"/>
    </location>
</feature>
<gene>
    <name evidence="2" type="ORF">PR048_011733</name>
</gene>
<feature type="region of interest" description="Disordered" evidence="1">
    <location>
        <begin position="561"/>
        <end position="605"/>
    </location>
</feature>
<feature type="region of interest" description="Disordered" evidence="1">
    <location>
        <begin position="796"/>
        <end position="816"/>
    </location>
</feature>
<dbReference type="Proteomes" id="UP001159363">
    <property type="component" value="Chromosome X"/>
</dbReference>
<name>A0ABQ9HMX6_9NEOP</name>
<feature type="compositionally biased region" description="Basic and acidic residues" evidence="1">
    <location>
        <begin position="566"/>
        <end position="575"/>
    </location>
</feature>
<evidence type="ECO:0000313" key="2">
    <source>
        <dbReference type="EMBL" id="KAJ8885535.1"/>
    </source>
</evidence>
<keyword evidence="3" id="KW-1185">Reference proteome</keyword>
<reference evidence="2 3" key="1">
    <citation type="submission" date="2023-02" db="EMBL/GenBank/DDBJ databases">
        <title>LHISI_Scaffold_Assembly.</title>
        <authorList>
            <person name="Stuart O.P."/>
            <person name="Cleave R."/>
            <person name="Magrath M.J.L."/>
            <person name="Mikheyev A.S."/>
        </authorList>
    </citation>
    <scope>NUCLEOTIDE SEQUENCE [LARGE SCALE GENOMIC DNA]</scope>
    <source>
        <strain evidence="2">Daus_M_001</strain>
        <tissue evidence="2">Leg muscle</tissue>
    </source>
</reference>
<comment type="caution">
    <text evidence="2">The sequence shown here is derived from an EMBL/GenBank/DDBJ whole genome shotgun (WGS) entry which is preliminary data.</text>
</comment>
<dbReference type="InterPro" id="IPR033227">
    <property type="entry name" value="CAPS"/>
</dbReference>
<sequence length="1035" mass="114561">MRGHLWSMRGDFQSTSGNLRSMRSQLWCTREHLHSMRSHMRKMRGHLCSRTHLRNMRDELQNEQSSALNTDDAHATPTNKIKLNIEDETGYKDNHEESIDDNDYDDSVDEVSDEYDYSPDVPTHLYNEFPWRSGMKKAKGIKNAPGLSHASEGVTSSFPSFLCEVYCDWLLVEAAKPSQGTYGSTDFDSSALYQPKGVEGEGGNSLVGYQRIWGSAGALRRLSGGMPLDELPTGWELWRPMPRTISLPPNGRKFPFLLGMRTAEGLAIRHGERHTSGQANGSAKSERDKGRESSSTSCRQDCVPSNPQDYFTGSGRHLPQRWAHDRAIACSPPTKANRAQYPAGSPDFRKWESCRTLPLVGGFSRVSPISPSPSFRRRSIFSSITLIGSQDFAVKIRPNLLIYISCNESLTAGIHSCSPEKLSDCGDGERGTGRVSFLVALTRSSVLTIHSSSVELENSVFLVTVAERGYGIEYHPRHRSRELSFCQQFIQWHPAEQPSLEHRCSPKFSGGGRVNFSPFSSLNLDGKTPDLVSRSLAAEETTSILPNVPCARFAASANSQSQHASRWKEGKEGVTHKQRWVPLSPNSQSQHTSHEKGSGRGKGRMHLAKHNTYDELMGLVYFLPGAAVAERLACTPPTKSNRVKFPAGQLPDIRMLKSVDFLGDIQISPPFLSSPTSPPCSRVLLAPSRTVAFTRGVSRPLVRPHHADSRRHSSSSPMSLAALSKLHLPTESLPFDRCNICSVVGHRQDISLNAALCRVSYFPEYSCASSKLSSRARGCDASQVAAVNHSPGCPRGGEVKVGEASGSASGEGRIEVRQPLQSRTAHVALATSGTIPTCENLGVTRPGIESGLPWCEAIGDEDSKRPSRMQQQSLNSELILSKEQLYDMFQQILGVKKFEHQLLFNALQLDSADEQAAAIRRELDGRMQKVAEMEKVRNISLRNCVHCTLHLVTKMDRVVVFVGDRNRLFPVPQMFSGDRNKSRAGWTMFCLGVTCTVKYCLSKQQKKTEILWYGSSVSDPVLKQEVVYRICVIAP</sequence>
<accession>A0ABQ9HMX6</accession>
<dbReference type="EMBL" id="JARBHB010000004">
    <property type="protein sequence ID" value="KAJ8885535.1"/>
    <property type="molecule type" value="Genomic_DNA"/>
</dbReference>
<feature type="compositionally biased region" description="Acidic residues" evidence="1">
    <location>
        <begin position="98"/>
        <end position="117"/>
    </location>
</feature>